<evidence type="ECO:0000256" key="2">
    <source>
        <dbReference type="ARBA" id="ARBA00022475"/>
    </source>
</evidence>
<name>A0ABS7Q7L7_9ACTN</name>
<feature type="transmembrane region" description="Helical" evidence="7">
    <location>
        <begin position="327"/>
        <end position="350"/>
    </location>
</feature>
<keyword evidence="5 7" id="KW-0472">Membrane</keyword>
<evidence type="ECO:0000256" key="5">
    <source>
        <dbReference type="ARBA" id="ARBA00023136"/>
    </source>
</evidence>
<evidence type="ECO:0000256" key="7">
    <source>
        <dbReference type="SAM" id="Phobius"/>
    </source>
</evidence>
<keyword evidence="4 7" id="KW-1133">Transmembrane helix</keyword>
<feature type="domain" description="ABC3 transporter permease C-terminal" evidence="8">
    <location>
        <begin position="327"/>
        <end position="441"/>
    </location>
</feature>
<reference evidence="9 10" key="1">
    <citation type="submission" date="2021-08" db="EMBL/GenBank/DDBJ databases">
        <title>WGS of actinomycetes from Thailand.</title>
        <authorList>
            <person name="Thawai C."/>
        </authorList>
    </citation>
    <scope>NUCLEOTIDE SEQUENCE [LARGE SCALE GENOMIC DNA]</scope>
    <source>
        <strain evidence="9 10">PLK6-54</strain>
    </source>
</reference>
<feature type="transmembrane region" description="Helical" evidence="7">
    <location>
        <begin position="16"/>
        <end position="35"/>
    </location>
</feature>
<dbReference type="InterPro" id="IPR003838">
    <property type="entry name" value="ABC3_permease_C"/>
</dbReference>
<sequence length="451" mass="45241">MTGLARASIRHRSGGFVAAFVSVFLGAAILMAFASLLDTAGGPGVTDADRSALGIMASVVGGWGAVIVASAVATTVAVAARQRAGELALLRTVGATPGQVTRLLLGEVALVGLLGVVAAVPVGFGAGAGLLAALRHSGQIADGTHYRFGAAALSIGAGGCLVAALAAAWLTGRRWARRSARGALTEASAGGRRMSRFRLVAGILLVVAGVNCGVTTMTVMDGEQMVTQSVAAEGAILASLGFALLAPVLLRGAAALLAPLLAALGGPAAQLGMLGVRQRLQRAATPMMPIVVCTAISTGTLSMEAIWNGGRHPAAADDEGTEMLNYVVVGMIAVFAAVMLVNLLVAEIAGRRGEFARLRLTGATPRQILRLVGAETALVLVTGIVFGSVAALLTVVPYSVAVSDRALPDTSAGVYLAVVAGVVALTVATSMTATRRAVRRPMTGALRGAAS</sequence>
<evidence type="ECO:0000256" key="4">
    <source>
        <dbReference type="ARBA" id="ARBA00022989"/>
    </source>
</evidence>
<evidence type="ECO:0000313" key="9">
    <source>
        <dbReference type="EMBL" id="MBY8879143.1"/>
    </source>
</evidence>
<feature type="transmembrane region" description="Helical" evidence="7">
    <location>
        <begin position="287"/>
        <end position="307"/>
    </location>
</feature>
<dbReference type="EMBL" id="JAINZZ010000017">
    <property type="protein sequence ID" value="MBY8879143.1"/>
    <property type="molecule type" value="Genomic_DNA"/>
</dbReference>
<dbReference type="Pfam" id="PF02687">
    <property type="entry name" value="FtsX"/>
    <property type="match status" value="2"/>
</dbReference>
<feature type="transmembrane region" description="Helical" evidence="7">
    <location>
        <begin position="371"/>
        <end position="400"/>
    </location>
</feature>
<evidence type="ECO:0000256" key="6">
    <source>
        <dbReference type="ARBA" id="ARBA00038076"/>
    </source>
</evidence>
<dbReference type="PANTHER" id="PTHR30572">
    <property type="entry name" value="MEMBRANE COMPONENT OF TRANSPORTER-RELATED"/>
    <property type="match status" value="1"/>
</dbReference>
<feature type="transmembrane region" description="Helical" evidence="7">
    <location>
        <begin position="55"/>
        <end position="80"/>
    </location>
</feature>
<dbReference type="PANTHER" id="PTHR30572:SF4">
    <property type="entry name" value="ABC TRANSPORTER PERMEASE YTRF"/>
    <property type="match status" value="1"/>
</dbReference>
<evidence type="ECO:0000259" key="8">
    <source>
        <dbReference type="Pfam" id="PF02687"/>
    </source>
</evidence>
<proteinExistence type="inferred from homology"/>
<accession>A0ABS7Q7L7</accession>
<feature type="transmembrane region" description="Helical" evidence="7">
    <location>
        <begin position="146"/>
        <end position="171"/>
    </location>
</feature>
<keyword evidence="2" id="KW-1003">Cell membrane</keyword>
<evidence type="ECO:0000313" key="10">
    <source>
        <dbReference type="Proteomes" id="UP000778578"/>
    </source>
</evidence>
<evidence type="ECO:0000256" key="3">
    <source>
        <dbReference type="ARBA" id="ARBA00022692"/>
    </source>
</evidence>
<keyword evidence="3 7" id="KW-0812">Transmembrane</keyword>
<gene>
    <name evidence="9" type="ORF">K7862_16075</name>
</gene>
<comment type="subcellular location">
    <subcellularLocation>
        <location evidence="1">Cell membrane</location>
        <topology evidence="1">Multi-pass membrane protein</topology>
    </subcellularLocation>
</comment>
<dbReference type="InterPro" id="IPR050250">
    <property type="entry name" value="Macrolide_Exporter_MacB"/>
</dbReference>
<keyword evidence="10" id="KW-1185">Reference proteome</keyword>
<comment type="similarity">
    <text evidence="6">Belongs to the ABC-4 integral membrane protein family.</text>
</comment>
<evidence type="ECO:0000256" key="1">
    <source>
        <dbReference type="ARBA" id="ARBA00004651"/>
    </source>
</evidence>
<dbReference type="Proteomes" id="UP000778578">
    <property type="component" value="Unassembled WGS sequence"/>
</dbReference>
<feature type="transmembrane region" description="Helical" evidence="7">
    <location>
        <begin position="199"/>
        <end position="220"/>
    </location>
</feature>
<feature type="transmembrane region" description="Helical" evidence="7">
    <location>
        <begin position="240"/>
        <end position="266"/>
    </location>
</feature>
<organism evidence="9 10">
    <name type="scientific">Actinacidiphila acidipaludis</name>
    <dbReference type="NCBI Taxonomy" id="2873382"/>
    <lineage>
        <taxon>Bacteria</taxon>
        <taxon>Bacillati</taxon>
        <taxon>Actinomycetota</taxon>
        <taxon>Actinomycetes</taxon>
        <taxon>Kitasatosporales</taxon>
        <taxon>Streptomycetaceae</taxon>
        <taxon>Actinacidiphila</taxon>
    </lineage>
</organism>
<feature type="transmembrane region" description="Helical" evidence="7">
    <location>
        <begin position="108"/>
        <end position="134"/>
    </location>
</feature>
<feature type="domain" description="ABC3 transporter permease C-terminal" evidence="8">
    <location>
        <begin position="64"/>
        <end position="178"/>
    </location>
</feature>
<dbReference type="RefSeq" id="WP_222963281.1">
    <property type="nucleotide sequence ID" value="NZ_JAINZZ010000017.1"/>
</dbReference>
<comment type="caution">
    <text evidence="9">The sequence shown here is derived from an EMBL/GenBank/DDBJ whole genome shotgun (WGS) entry which is preliminary data.</text>
</comment>
<feature type="transmembrane region" description="Helical" evidence="7">
    <location>
        <begin position="412"/>
        <end position="433"/>
    </location>
</feature>
<protein>
    <submittedName>
        <fullName evidence="9">ABC transporter permease</fullName>
    </submittedName>
</protein>